<feature type="compositionally biased region" description="Low complexity" evidence="1">
    <location>
        <begin position="172"/>
        <end position="185"/>
    </location>
</feature>
<proteinExistence type="predicted"/>
<dbReference type="AlphaFoldDB" id="A0AA88TBP9"/>
<accession>A0AA88TBP9</accession>
<dbReference type="EMBL" id="JAUYZG010000025">
    <property type="protein sequence ID" value="KAK2867554.1"/>
    <property type="molecule type" value="Genomic_DNA"/>
</dbReference>
<keyword evidence="3" id="KW-1185">Reference proteome</keyword>
<reference evidence="2" key="1">
    <citation type="submission" date="2023-08" db="EMBL/GenBank/DDBJ databases">
        <title>Chromosome-level Genome Assembly of mud carp (Cirrhinus molitorella).</title>
        <authorList>
            <person name="Liu H."/>
        </authorList>
    </citation>
    <scope>NUCLEOTIDE SEQUENCE</scope>
    <source>
        <strain evidence="2">Prfri</strain>
        <tissue evidence="2">Muscle</tissue>
    </source>
</reference>
<protein>
    <submittedName>
        <fullName evidence="2">Uncharacterized protein</fullName>
    </submittedName>
</protein>
<comment type="caution">
    <text evidence="2">The sequence shown here is derived from an EMBL/GenBank/DDBJ whole genome shotgun (WGS) entry which is preliminary data.</text>
</comment>
<dbReference type="Proteomes" id="UP001187343">
    <property type="component" value="Unassembled WGS sequence"/>
</dbReference>
<sequence length="185" mass="19712">MSPGEQDSLWRKPTMPTEEDGERNVHLLRLMGRDWPGLTHLNTPFPAGTAGGGRVGGTCPSTPDSSLLTLVWREPSFHKRRGSPAEEVIRVAGLSDHGGPERRPQTGQLDASRTVTLSEKVFSPSAKTFVSPSAGREGPRASSESTVVTDAGREGETDPERVTFLTAPPQMSVSAAVSASLAPRQ</sequence>
<feature type="region of interest" description="Disordered" evidence="1">
    <location>
        <begin position="79"/>
        <end position="111"/>
    </location>
</feature>
<gene>
    <name evidence="2" type="ORF">Q8A67_025671</name>
</gene>
<organism evidence="2 3">
    <name type="scientific">Cirrhinus molitorella</name>
    <name type="common">mud carp</name>
    <dbReference type="NCBI Taxonomy" id="172907"/>
    <lineage>
        <taxon>Eukaryota</taxon>
        <taxon>Metazoa</taxon>
        <taxon>Chordata</taxon>
        <taxon>Craniata</taxon>
        <taxon>Vertebrata</taxon>
        <taxon>Euteleostomi</taxon>
        <taxon>Actinopterygii</taxon>
        <taxon>Neopterygii</taxon>
        <taxon>Teleostei</taxon>
        <taxon>Ostariophysi</taxon>
        <taxon>Cypriniformes</taxon>
        <taxon>Cyprinidae</taxon>
        <taxon>Labeoninae</taxon>
        <taxon>Labeonini</taxon>
        <taxon>Cirrhinus</taxon>
    </lineage>
</organism>
<evidence type="ECO:0000313" key="2">
    <source>
        <dbReference type="EMBL" id="KAK2867554.1"/>
    </source>
</evidence>
<name>A0AA88TBP9_9TELE</name>
<feature type="region of interest" description="Disordered" evidence="1">
    <location>
        <begin position="1"/>
        <end position="23"/>
    </location>
</feature>
<feature type="compositionally biased region" description="Basic and acidic residues" evidence="1">
    <location>
        <begin position="151"/>
        <end position="161"/>
    </location>
</feature>
<evidence type="ECO:0000313" key="3">
    <source>
        <dbReference type="Proteomes" id="UP001187343"/>
    </source>
</evidence>
<evidence type="ECO:0000256" key="1">
    <source>
        <dbReference type="SAM" id="MobiDB-lite"/>
    </source>
</evidence>
<feature type="region of interest" description="Disordered" evidence="1">
    <location>
        <begin position="126"/>
        <end position="185"/>
    </location>
</feature>